<reference evidence="1 2" key="1">
    <citation type="submission" date="2021-05" db="EMBL/GenBank/DDBJ databases">
        <title>Novel species in genus Arthrobacter.</title>
        <authorList>
            <person name="Zhang G."/>
        </authorList>
    </citation>
    <scope>NUCLEOTIDE SEQUENCE [LARGE SCALE GENOMIC DNA]</scope>
    <source>
        <strain evidence="2">zg-ZUI227</strain>
    </source>
</reference>
<evidence type="ECO:0000313" key="1">
    <source>
        <dbReference type="EMBL" id="QWC11308.1"/>
    </source>
</evidence>
<dbReference type="Proteomes" id="UP000676885">
    <property type="component" value="Chromosome"/>
</dbReference>
<name>A0A975M7B9_9MICC</name>
<dbReference type="SUPFAM" id="SSF109854">
    <property type="entry name" value="DinB/YfiT-like putative metalloenzymes"/>
    <property type="match status" value="1"/>
</dbReference>
<dbReference type="RefSeq" id="WP_210230984.1">
    <property type="nucleotide sequence ID" value="NZ_CP076022.1"/>
</dbReference>
<dbReference type="EMBL" id="CP076022">
    <property type="protein sequence ID" value="QWC11308.1"/>
    <property type="molecule type" value="Genomic_DNA"/>
</dbReference>
<gene>
    <name evidence="1" type="ORF">KKR91_07025</name>
</gene>
<dbReference type="AlphaFoldDB" id="A0A975M7B9"/>
<sequence>MTADDLTVDDRPEPPDAGGEREILCGFLDFLRATAVFKARGLSDEDASRRLLPSLTTVSGLLRHLADVERVWFRERLDGQAGVPTRWSDAEPDGEFLVGPGDSLAAIIKDYEDACAESRAVLSRYDLDDPCAGTPAGHNVRWVLTHMIEETGRHCGHLDILRELLDGATGE</sequence>
<dbReference type="Gene3D" id="1.20.120.450">
    <property type="entry name" value="dinb family like domain"/>
    <property type="match status" value="1"/>
</dbReference>
<evidence type="ECO:0000313" key="2">
    <source>
        <dbReference type="Proteomes" id="UP000676885"/>
    </source>
</evidence>
<proteinExistence type="predicted"/>
<keyword evidence="2" id="KW-1185">Reference proteome</keyword>
<dbReference type="InterPro" id="IPR034660">
    <property type="entry name" value="DinB/YfiT-like"/>
</dbReference>
<accession>A0A975M7B9</accession>
<dbReference type="KEGG" id="ajg:KKR91_07025"/>
<dbReference type="InterPro" id="IPR007061">
    <property type="entry name" value="MST-like"/>
</dbReference>
<organism evidence="1 2">
    <name type="scientific">Arthrobacter jiangjiafuii</name>
    <dbReference type="NCBI Taxonomy" id="2817475"/>
    <lineage>
        <taxon>Bacteria</taxon>
        <taxon>Bacillati</taxon>
        <taxon>Actinomycetota</taxon>
        <taxon>Actinomycetes</taxon>
        <taxon>Micrococcales</taxon>
        <taxon>Micrococcaceae</taxon>
        <taxon>Arthrobacter</taxon>
    </lineage>
</organism>
<protein>
    <submittedName>
        <fullName evidence="1">DinB family protein</fullName>
    </submittedName>
</protein>
<dbReference type="Pfam" id="PF04978">
    <property type="entry name" value="MST"/>
    <property type="match status" value="1"/>
</dbReference>